<dbReference type="InterPro" id="IPR001584">
    <property type="entry name" value="Integrase_cat-core"/>
</dbReference>
<evidence type="ECO:0000313" key="8">
    <source>
        <dbReference type="EMBL" id="WVZ09465.1"/>
    </source>
</evidence>
<evidence type="ECO:0000256" key="6">
    <source>
        <dbReference type="ARBA" id="ARBA00022918"/>
    </source>
</evidence>
<proteinExistence type="predicted"/>
<keyword evidence="5" id="KW-0378">Hydrolase</keyword>
<dbReference type="PANTHER" id="PTHR37984">
    <property type="entry name" value="PROTEIN CBG26694"/>
    <property type="match status" value="1"/>
</dbReference>
<dbReference type="CDD" id="cd09274">
    <property type="entry name" value="RNase_HI_RT_Ty3"/>
    <property type="match status" value="1"/>
</dbReference>
<accession>A0AAQ3NFU0</accession>
<protein>
    <recommendedName>
        <fullName evidence="7">Integrase catalytic domain-containing protein</fullName>
    </recommendedName>
</protein>
<keyword evidence="2" id="KW-0548">Nucleotidyltransferase</keyword>
<dbReference type="AlphaFoldDB" id="A0AAQ3NFU0"/>
<keyword evidence="1" id="KW-0808">Transferase</keyword>
<dbReference type="FunFam" id="3.30.70.270:FF:000020">
    <property type="entry name" value="Transposon Tf2-6 polyprotein-like Protein"/>
    <property type="match status" value="1"/>
</dbReference>
<dbReference type="InterPro" id="IPR016197">
    <property type="entry name" value="Chromo-like_dom_sf"/>
</dbReference>
<keyword evidence="3" id="KW-0540">Nuclease</keyword>
<dbReference type="PANTHER" id="PTHR37984:SF5">
    <property type="entry name" value="PROTEIN NYNRIN-LIKE"/>
    <property type="match status" value="1"/>
</dbReference>
<dbReference type="PROSITE" id="PS50994">
    <property type="entry name" value="INTEGRASE"/>
    <property type="match status" value="1"/>
</dbReference>
<evidence type="ECO:0000256" key="4">
    <source>
        <dbReference type="ARBA" id="ARBA00022759"/>
    </source>
</evidence>
<dbReference type="GO" id="GO:0003676">
    <property type="term" value="F:nucleic acid binding"/>
    <property type="evidence" value="ECO:0007669"/>
    <property type="project" value="InterPro"/>
</dbReference>
<dbReference type="SUPFAM" id="SSF53098">
    <property type="entry name" value="Ribonuclease H-like"/>
    <property type="match status" value="1"/>
</dbReference>
<evidence type="ECO:0000256" key="3">
    <source>
        <dbReference type="ARBA" id="ARBA00022722"/>
    </source>
</evidence>
<organism evidence="8 9">
    <name type="scientific">Vigna mungo</name>
    <name type="common">Black gram</name>
    <name type="synonym">Phaseolus mungo</name>
    <dbReference type="NCBI Taxonomy" id="3915"/>
    <lineage>
        <taxon>Eukaryota</taxon>
        <taxon>Viridiplantae</taxon>
        <taxon>Streptophyta</taxon>
        <taxon>Embryophyta</taxon>
        <taxon>Tracheophyta</taxon>
        <taxon>Spermatophyta</taxon>
        <taxon>Magnoliopsida</taxon>
        <taxon>eudicotyledons</taxon>
        <taxon>Gunneridae</taxon>
        <taxon>Pentapetalae</taxon>
        <taxon>rosids</taxon>
        <taxon>fabids</taxon>
        <taxon>Fabales</taxon>
        <taxon>Fabaceae</taxon>
        <taxon>Papilionoideae</taxon>
        <taxon>50 kb inversion clade</taxon>
        <taxon>NPAAA clade</taxon>
        <taxon>indigoferoid/millettioid clade</taxon>
        <taxon>Phaseoleae</taxon>
        <taxon>Vigna</taxon>
    </lineage>
</organism>
<dbReference type="InterPro" id="IPR043502">
    <property type="entry name" value="DNA/RNA_pol_sf"/>
</dbReference>
<dbReference type="Proteomes" id="UP001374535">
    <property type="component" value="Chromosome 5"/>
</dbReference>
<keyword evidence="6" id="KW-0695">RNA-directed DNA polymerase</keyword>
<dbReference type="InterPro" id="IPR041373">
    <property type="entry name" value="RT_RNaseH"/>
</dbReference>
<evidence type="ECO:0000313" key="9">
    <source>
        <dbReference type="Proteomes" id="UP001374535"/>
    </source>
</evidence>
<evidence type="ECO:0000256" key="2">
    <source>
        <dbReference type="ARBA" id="ARBA00022695"/>
    </source>
</evidence>
<evidence type="ECO:0000256" key="5">
    <source>
        <dbReference type="ARBA" id="ARBA00022801"/>
    </source>
</evidence>
<dbReference type="Gene3D" id="3.10.20.370">
    <property type="match status" value="1"/>
</dbReference>
<sequence>MDREKVAAVLEWLEPRNIKELRGFLGLTGYYRRFIRDYGKIAKPLTDLLKKGMFKWSTEGAMAMQKLKEAVTTAPVLILPDFAQTFVVECDASGTGVGVVLSQKNRPIAFFSKALSESSLTKSIYEKELMALVLAIQHWRPYLLGQKFVVFTDKKSLRYLLEQRITTQSQQNWLAKLLGYEFEIKYRTGASNHVANGLSRKGIEEEETGKMLQTISRPYWSEFQEIMEEVEKDERVYRTYRRVAQSLHWIGMKKTVTDFVAAPFAYPKAIWEEISMDFIVKLPKSHGFDTILVVVDRLSKYGHFIPVKHPYNQEVIRLHGIPMTIVRDRDSTFMSVFWKEIFRLHGTQLNMSTAYHLESDGQTEVLNRVLGTYLRCFSAEQPKIWSTVLPWAEYWYNTSYQGASKCTPFETMYGRPPPTLTCFILGEIVVEVVAQDIQTRDGALTQLKYHLARAQDQMTHYANRKRMEAKINEPHRQTSMPTHLHPKLSARYYGPFLLPEKSRIHPVFHVSQLKLAIDNHQVEGHLPTELQVDRPMNQQQQGEEIPQVLVQWQESGLDGATWEEEQYIRQQFPDFNLEGKVDLGEEGGIKEKKVSGGQRGNQVEEKGGHQISFWVLRLDLLANGGREASLGGDKLGAVVRFLEQRNLTVNDWAKESIEIACEWGYEGAKSGTILAGGEISSIQFEDFTVSVAEKDDTTKLKVSLSLSSWPKLPKLRATKKPEDDAT</sequence>
<name>A0AAQ3NFU0_VIGMU</name>
<dbReference type="SUPFAM" id="SSF54160">
    <property type="entry name" value="Chromo domain-like"/>
    <property type="match status" value="1"/>
</dbReference>
<feature type="domain" description="Integrase catalytic" evidence="7">
    <location>
        <begin position="259"/>
        <end position="416"/>
    </location>
</feature>
<dbReference type="EMBL" id="CP144696">
    <property type="protein sequence ID" value="WVZ09465.1"/>
    <property type="molecule type" value="Genomic_DNA"/>
</dbReference>
<keyword evidence="4" id="KW-0255">Endonuclease</keyword>
<gene>
    <name evidence="8" type="ORF">V8G54_013995</name>
</gene>
<dbReference type="SUPFAM" id="SSF56672">
    <property type="entry name" value="DNA/RNA polymerases"/>
    <property type="match status" value="1"/>
</dbReference>
<dbReference type="Gene3D" id="3.30.70.270">
    <property type="match status" value="1"/>
</dbReference>
<evidence type="ECO:0000256" key="1">
    <source>
        <dbReference type="ARBA" id="ARBA00022679"/>
    </source>
</evidence>
<dbReference type="GO" id="GO:0003824">
    <property type="term" value="F:catalytic activity"/>
    <property type="evidence" value="ECO:0007669"/>
    <property type="project" value="UniProtKB-KW"/>
</dbReference>
<dbReference type="Pfam" id="PF17917">
    <property type="entry name" value="RT_RNaseH"/>
    <property type="match status" value="1"/>
</dbReference>
<keyword evidence="9" id="KW-1185">Reference proteome</keyword>
<dbReference type="Gene3D" id="3.30.420.10">
    <property type="entry name" value="Ribonuclease H-like superfamily/Ribonuclease H"/>
    <property type="match status" value="1"/>
</dbReference>
<dbReference type="InterPro" id="IPR050951">
    <property type="entry name" value="Retrovirus_Pol_polyprotein"/>
</dbReference>
<dbReference type="InterPro" id="IPR036397">
    <property type="entry name" value="RNaseH_sf"/>
</dbReference>
<dbReference type="GO" id="GO:0015074">
    <property type="term" value="P:DNA integration"/>
    <property type="evidence" value="ECO:0007669"/>
    <property type="project" value="InterPro"/>
</dbReference>
<dbReference type="InterPro" id="IPR043128">
    <property type="entry name" value="Rev_trsase/Diguanyl_cyclase"/>
</dbReference>
<dbReference type="InterPro" id="IPR012337">
    <property type="entry name" value="RNaseH-like_sf"/>
</dbReference>
<reference evidence="8 9" key="1">
    <citation type="journal article" date="2023" name="Life. Sci Alliance">
        <title>Evolutionary insights into 3D genome organization and epigenetic landscape of Vigna mungo.</title>
        <authorList>
            <person name="Junaid A."/>
            <person name="Singh B."/>
            <person name="Bhatia S."/>
        </authorList>
    </citation>
    <scope>NUCLEOTIDE SEQUENCE [LARGE SCALE GENOMIC DNA]</scope>
    <source>
        <strain evidence="8">Urdbean</strain>
    </source>
</reference>
<evidence type="ECO:0000259" key="7">
    <source>
        <dbReference type="PROSITE" id="PS50994"/>
    </source>
</evidence>